<evidence type="ECO:0000313" key="2">
    <source>
        <dbReference type="EMBL" id="SVD24076.1"/>
    </source>
</evidence>
<dbReference type="InterPro" id="IPR046694">
    <property type="entry name" value="DUF6564"/>
</dbReference>
<evidence type="ECO:0000259" key="1">
    <source>
        <dbReference type="Pfam" id="PF20202"/>
    </source>
</evidence>
<dbReference type="Gene3D" id="3.90.550.10">
    <property type="entry name" value="Spore Coat Polysaccharide Biosynthesis Protein SpsA, Chain A"/>
    <property type="match status" value="1"/>
</dbReference>
<dbReference type="AlphaFoldDB" id="A0A382TPR6"/>
<accession>A0A382TPR6</accession>
<proteinExistence type="predicted"/>
<reference evidence="2" key="1">
    <citation type="submission" date="2018-05" db="EMBL/GenBank/DDBJ databases">
        <authorList>
            <person name="Lanie J.A."/>
            <person name="Ng W.-L."/>
            <person name="Kazmierczak K.M."/>
            <person name="Andrzejewski T.M."/>
            <person name="Davidsen T.M."/>
            <person name="Wayne K.J."/>
            <person name="Tettelin H."/>
            <person name="Glass J.I."/>
            <person name="Rusch D."/>
            <person name="Podicherti R."/>
            <person name="Tsui H.-C.T."/>
            <person name="Winkler M.E."/>
        </authorList>
    </citation>
    <scope>NUCLEOTIDE SEQUENCE</scope>
</reference>
<feature type="non-terminal residue" evidence="2">
    <location>
        <position position="103"/>
    </location>
</feature>
<protein>
    <recommendedName>
        <fullName evidence="1">DUF6564 domain-containing protein</fullName>
    </recommendedName>
</protein>
<sequence>MTKLKNGESILGRQVTFLSEYFGENNIIVIVGYKKDLIMESFPNLLYVYNNFYDTTNTSKSLLAGLIKIENEDVVWLNGDVVFEKELLPQIIQSSTSCIAVNT</sequence>
<dbReference type="EMBL" id="UINC01138250">
    <property type="protein sequence ID" value="SVD24076.1"/>
    <property type="molecule type" value="Genomic_DNA"/>
</dbReference>
<name>A0A382TPR6_9ZZZZ</name>
<organism evidence="2">
    <name type="scientific">marine metagenome</name>
    <dbReference type="NCBI Taxonomy" id="408172"/>
    <lineage>
        <taxon>unclassified sequences</taxon>
        <taxon>metagenomes</taxon>
        <taxon>ecological metagenomes</taxon>
    </lineage>
</organism>
<gene>
    <name evidence="2" type="ORF">METZ01_LOCUS376930</name>
</gene>
<dbReference type="InterPro" id="IPR029044">
    <property type="entry name" value="Nucleotide-diphossugar_trans"/>
</dbReference>
<dbReference type="Pfam" id="PF20202">
    <property type="entry name" value="DUF6564"/>
    <property type="match status" value="1"/>
</dbReference>
<dbReference type="SUPFAM" id="SSF53448">
    <property type="entry name" value="Nucleotide-diphospho-sugar transferases"/>
    <property type="match status" value="1"/>
</dbReference>
<feature type="domain" description="DUF6564" evidence="1">
    <location>
        <begin position="24"/>
        <end position="102"/>
    </location>
</feature>